<reference evidence="8 9" key="1">
    <citation type="submission" date="2016-06" db="EMBL/GenBank/DDBJ databases">
        <authorList>
            <person name="Kjaerup R.B."/>
            <person name="Dalgaard T.S."/>
            <person name="Juul-Madsen H.R."/>
        </authorList>
    </citation>
    <scope>NUCLEOTIDE SEQUENCE [LARGE SCALE GENOMIC DNA]</scope>
    <source>
        <strain evidence="8 9">DSM 45626</strain>
    </source>
</reference>
<feature type="compositionally biased region" description="Low complexity" evidence="6">
    <location>
        <begin position="10"/>
        <end position="20"/>
    </location>
</feature>
<evidence type="ECO:0000256" key="7">
    <source>
        <dbReference type="SAM" id="Phobius"/>
    </source>
</evidence>
<feature type="transmembrane region" description="Helical" evidence="7">
    <location>
        <begin position="257"/>
        <end position="277"/>
    </location>
</feature>
<comment type="subcellular location">
    <subcellularLocation>
        <location evidence="1">Cell membrane</location>
        <topology evidence="1">Multi-pass membrane protein</topology>
    </subcellularLocation>
</comment>
<evidence type="ECO:0000256" key="4">
    <source>
        <dbReference type="ARBA" id="ARBA00022989"/>
    </source>
</evidence>
<organism evidence="8 9">
    <name type="scientific">Micromonospora haikouensis</name>
    <dbReference type="NCBI Taxonomy" id="686309"/>
    <lineage>
        <taxon>Bacteria</taxon>
        <taxon>Bacillati</taxon>
        <taxon>Actinomycetota</taxon>
        <taxon>Actinomycetes</taxon>
        <taxon>Micromonosporales</taxon>
        <taxon>Micromonosporaceae</taxon>
        <taxon>Micromonospora</taxon>
    </lineage>
</organism>
<evidence type="ECO:0000313" key="9">
    <source>
        <dbReference type="Proteomes" id="UP000199375"/>
    </source>
</evidence>
<feature type="transmembrane region" description="Helical" evidence="7">
    <location>
        <begin position="173"/>
        <end position="194"/>
    </location>
</feature>
<sequence>MIVQGGPGLPASTEPAASPATRVGRLPRSFWGWARTLAGVAVLAALLWRLGSGPFVAGLRLIDGAAVAAALGIGLVTTVCAAWRWSLVAAGLGVRLPLREAVAHCYRAVFLNSTLPGGVLGDVDRAVRHGRDCGDVGRGVRAVVWERTAGQAVTVVLAVGVLAAFPSPVRQHLPAAAGLVVAAGLGAVLLGRVAPRSGASRWARALRTAVADVRSGVLGRRTWVGVLVASAVVLAGHLATFVVAARTAGVDAPLSRLLPLTLLALLAMILPLNVGGFGPREGVAAWAFAAAGLTAAQGVAAATVYGALALVASLPGGVVLLARRLPSPAATGVVSPAPVATARAARWVSRPARTGVHG</sequence>
<dbReference type="InterPro" id="IPR022791">
    <property type="entry name" value="L-PG_synthase/AglD"/>
</dbReference>
<keyword evidence="2" id="KW-1003">Cell membrane</keyword>
<keyword evidence="3 7" id="KW-0812">Transmembrane</keyword>
<feature type="transmembrane region" description="Helical" evidence="7">
    <location>
        <begin position="62"/>
        <end position="85"/>
    </location>
</feature>
<feature type="transmembrane region" description="Helical" evidence="7">
    <location>
        <begin position="148"/>
        <end position="166"/>
    </location>
</feature>
<protein>
    <submittedName>
        <fullName evidence="8">Uncharacterized membrane protein YbhN, UPF0104 family</fullName>
    </submittedName>
</protein>
<evidence type="ECO:0000256" key="2">
    <source>
        <dbReference type="ARBA" id="ARBA00022475"/>
    </source>
</evidence>
<proteinExistence type="predicted"/>
<dbReference type="Proteomes" id="UP000199375">
    <property type="component" value="Unassembled WGS sequence"/>
</dbReference>
<keyword evidence="4 7" id="KW-1133">Transmembrane helix</keyword>
<evidence type="ECO:0000256" key="1">
    <source>
        <dbReference type="ARBA" id="ARBA00004651"/>
    </source>
</evidence>
<dbReference type="PANTHER" id="PTHR40277:SF1">
    <property type="entry name" value="BLL5419 PROTEIN"/>
    <property type="match status" value="1"/>
</dbReference>
<name>A0A1C4XWU9_9ACTN</name>
<dbReference type="RefSeq" id="WP_091284580.1">
    <property type="nucleotide sequence ID" value="NZ_FMCW01000031.1"/>
</dbReference>
<evidence type="ECO:0000256" key="5">
    <source>
        <dbReference type="ARBA" id="ARBA00023136"/>
    </source>
</evidence>
<keyword evidence="5 7" id="KW-0472">Membrane</keyword>
<feature type="transmembrane region" description="Helical" evidence="7">
    <location>
        <begin position="223"/>
        <end position="245"/>
    </location>
</feature>
<feature type="transmembrane region" description="Helical" evidence="7">
    <location>
        <begin position="30"/>
        <end position="50"/>
    </location>
</feature>
<evidence type="ECO:0000313" key="8">
    <source>
        <dbReference type="EMBL" id="SCF12944.1"/>
    </source>
</evidence>
<dbReference type="EMBL" id="FMCW01000031">
    <property type="protein sequence ID" value="SCF12944.1"/>
    <property type="molecule type" value="Genomic_DNA"/>
</dbReference>
<accession>A0A1C4XWU9</accession>
<dbReference type="GO" id="GO:0005886">
    <property type="term" value="C:plasma membrane"/>
    <property type="evidence" value="ECO:0007669"/>
    <property type="project" value="UniProtKB-SubCell"/>
</dbReference>
<dbReference type="AlphaFoldDB" id="A0A1C4XWU9"/>
<feature type="transmembrane region" description="Helical" evidence="7">
    <location>
        <begin position="283"/>
        <end position="314"/>
    </location>
</feature>
<gene>
    <name evidence="8" type="ORF">GA0070558_1316</name>
</gene>
<feature type="region of interest" description="Disordered" evidence="6">
    <location>
        <begin position="1"/>
        <end position="20"/>
    </location>
</feature>
<evidence type="ECO:0000256" key="3">
    <source>
        <dbReference type="ARBA" id="ARBA00022692"/>
    </source>
</evidence>
<evidence type="ECO:0000256" key="6">
    <source>
        <dbReference type="SAM" id="MobiDB-lite"/>
    </source>
</evidence>
<dbReference type="Pfam" id="PF03706">
    <property type="entry name" value="LPG_synthase_TM"/>
    <property type="match status" value="1"/>
</dbReference>
<dbReference type="PANTHER" id="PTHR40277">
    <property type="entry name" value="BLL5419 PROTEIN"/>
    <property type="match status" value="1"/>
</dbReference>